<accession>A0A7Y8FER1</accession>
<reference evidence="7 8" key="1">
    <citation type="submission" date="2020-04" db="EMBL/GenBank/DDBJ databases">
        <title>Molecular characterization of pseudomonads from Agaricus bisporus reveal novel blotch 2 pathogens in Western Europe.</title>
        <authorList>
            <person name="Taparia T."/>
            <person name="Krijger M."/>
            <person name="Haynes E."/>
            <person name="Elpinstone J.G."/>
            <person name="Noble R."/>
            <person name="Van Der Wolf J."/>
        </authorList>
    </citation>
    <scope>NUCLEOTIDE SEQUENCE [LARGE SCALE GENOMIC DNA]</scope>
    <source>
        <strain evidence="7 8">IPO3781</strain>
    </source>
</reference>
<dbReference type="PROSITE" id="PS50887">
    <property type="entry name" value="GGDEF"/>
    <property type="match status" value="1"/>
</dbReference>
<dbReference type="GO" id="GO:1902201">
    <property type="term" value="P:negative regulation of bacterial-type flagellum-dependent cell motility"/>
    <property type="evidence" value="ECO:0007669"/>
    <property type="project" value="TreeGrafter"/>
</dbReference>
<dbReference type="RefSeq" id="WP_177115110.1">
    <property type="nucleotide sequence ID" value="NZ_JACARF010000023.1"/>
</dbReference>
<comment type="catalytic activity">
    <reaction evidence="4">
        <text>2 GTP = 3',3'-c-di-GMP + 2 diphosphate</text>
        <dbReference type="Rhea" id="RHEA:24898"/>
        <dbReference type="ChEBI" id="CHEBI:33019"/>
        <dbReference type="ChEBI" id="CHEBI:37565"/>
        <dbReference type="ChEBI" id="CHEBI:58805"/>
        <dbReference type="EC" id="2.7.7.65"/>
    </reaction>
</comment>
<dbReference type="InterPro" id="IPR029787">
    <property type="entry name" value="Nucleotide_cyclase"/>
</dbReference>
<dbReference type="InterPro" id="IPR000160">
    <property type="entry name" value="GGDEF_dom"/>
</dbReference>
<evidence type="ECO:0000256" key="3">
    <source>
        <dbReference type="ARBA" id="ARBA00012528"/>
    </source>
</evidence>
<dbReference type="SUPFAM" id="SSF55073">
    <property type="entry name" value="Nucleotide cyclase"/>
    <property type="match status" value="1"/>
</dbReference>
<evidence type="ECO:0000256" key="1">
    <source>
        <dbReference type="ARBA" id="ARBA00001946"/>
    </source>
</evidence>
<evidence type="ECO:0000313" key="8">
    <source>
        <dbReference type="Proteomes" id="UP000537188"/>
    </source>
</evidence>
<feature type="transmembrane region" description="Helical" evidence="5">
    <location>
        <begin position="157"/>
        <end position="173"/>
    </location>
</feature>
<dbReference type="AlphaFoldDB" id="A0A7Y8FER1"/>
<dbReference type="Gene3D" id="3.30.70.270">
    <property type="match status" value="1"/>
</dbReference>
<feature type="transmembrane region" description="Helical" evidence="5">
    <location>
        <begin position="66"/>
        <end position="88"/>
    </location>
</feature>
<feature type="transmembrane region" description="Helical" evidence="5">
    <location>
        <begin position="129"/>
        <end position="150"/>
    </location>
</feature>
<evidence type="ECO:0000256" key="5">
    <source>
        <dbReference type="SAM" id="Phobius"/>
    </source>
</evidence>
<dbReference type="FunFam" id="3.30.70.270:FF:000001">
    <property type="entry name" value="Diguanylate cyclase domain protein"/>
    <property type="match status" value="1"/>
</dbReference>
<evidence type="ECO:0000259" key="6">
    <source>
        <dbReference type="PROSITE" id="PS50887"/>
    </source>
</evidence>
<dbReference type="Pfam" id="PF00990">
    <property type="entry name" value="GGDEF"/>
    <property type="match status" value="1"/>
</dbReference>
<evidence type="ECO:0000256" key="4">
    <source>
        <dbReference type="ARBA" id="ARBA00034247"/>
    </source>
</evidence>
<organism evidence="7 8">
    <name type="scientific">Pseudomonas yamanorum</name>
    <dbReference type="NCBI Taxonomy" id="515393"/>
    <lineage>
        <taxon>Bacteria</taxon>
        <taxon>Pseudomonadati</taxon>
        <taxon>Pseudomonadota</taxon>
        <taxon>Gammaproteobacteria</taxon>
        <taxon>Pseudomonadales</taxon>
        <taxon>Pseudomonadaceae</taxon>
        <taxon>Pseudomonas</taxon>
    </lineage>
</organism>
<keyword evidence="5" id="KW-0472">Membrane</keyword>
<evidence type="ECO:0000313" key="7">
    <source>
        <dbReference type="EMBL" id="NWE77764.1"/>
    </source>
</evidence>
<evidence type="ECO:0000256" key="2">
    <source>
        <dbReference type="ARBA" id="ARBA00004533"/>
    </source>
</evidence>
<name>A0A7Y8FER1_9PSED</name>
<dbReference type="InterPro" id="IPR043128">
    <property type="entry name" value="Rev_trsase/Diguanyl_cyclase"/>
</dbReference>
<sequence length="390" mass="42378">MDIKCAINALKDGIKAKLDFPSTSKTMRTAALTEIEGRAFLGAFVYLPCWLGISISTGVIDSAPEFSAYVTVAFAAIVAFRLLLHLYFKKIVGYSELLARLVLLGLVLGAGLIMGLVAMFTVFDAGLRPAFYSVVVVCGVLCTGGTLILSIDPAIRYGMPIVMLGPLLPGFAAEPTVTNLTLSVLLFVNIAYLVIAARRAQFDYWDGARSREMLKEQAKRYERQSLTDGLTQLPNRLHAQQRLSEEWSRSLREGAMLTLLMVDIDHFKSVNDKWGHLFGDECLIAVAHVLKVVVREPDFVGRFGGEEFIVALAGASEEEGMAIAERIRKAVASIRLDFQGQLVPITCSIGVATATPPMPMGNVQAVIGRADSAMYQAKKDGRNRVVTAGV</sequence>
<comment type="subcellular location">
    <subcellularLocation>
        <location evidence="2">Cell inner membrane</location>
    </subcellularLocation>
</comment>
<dbReference type="Proteomes" id="UP000537188">
    <property type="component" value="Unassembled WGS sequence"/>
</dbReference>
<feature type="transmembrane region" description="Helical" evidence="5">
    <location>
        <begin position="39"/>
        <end position="60"/>
    </location>
</feature>
<dbReference type="NCBIfam" id="TIGR00254">
    <property type="entry name" value="GGDEF"/>
    <property type="match status" value="1"/>
</dbReference>
<comment type="caution">
    <text evidence="7">The sequence shown here is derived from an EMBL/GenBank/DDBJ whole genome shotgun (WGS) entry which is preliminary data.</text>
</comment>
<protein>
    <recommendedName>
        <fullName evidence="3">diguanylate cyclase</fullName>
        <ecNumber evidence="3">2.7.7.65</ecNumber>
    </recommendedName>
</protein>
<comment type="cofactor">
    <cofactor evidence="1">
        <name>Mg(2+)</name>
        <dbReference type="ChEBI" id="CHEBI:18420"/>
    </cofactor>
</comment>
<dbReference type="PANTHER" id="PTHR45138:SF9">
    <property type="entry name" value="DIGUANYLATE CYCLASE DGCM-RELATED"/>
    <property type="match status" value="1"/>
</dbReference>
<dbReference type="EMBL" id="JACARF010000023">
    <property type="protein sequence ID" value="NWE77764.1"/>
    <property type="molecule type" value="Genomic_DNA"/>
</dbReference>
<dbReference type="CDD" id="cd01949">
    <property type="entry name" value="GGDEF"/>
    <property type="match status" value="1"/>
</dbReference>
<dbReference type="InterPro" id="IPR050469">
    <property type="entry name" value="Diguanylate_Cyclase"/>
</dbReference>
<dbReference type="EC" id="2.7.7.65" evidence="3"/>
<dbReference type="GO" id="GO:0005886">
    <property type="term" value="C:plasma membrane"/>
    <property type="evidence" value="ECO:0007669"/>
    <property type="project" value="UniProtKB-SubCell"/>
</dbReference>
<dbReference type="GO" id="GO:0052621">
    <property type="term" value="F:diguanylate cyclase activity"/>
    <property type="evidence" value="ECO:0007669"/>
    <property type="project" value="UniProtKB-EC"/>
</dbReference>
<gene>
    <name evidence="7" type="ORF">HX828_19530</name>
</gene>
<keyword evidence="5" id="KW-0812">Transmembrane</keyword>
<feature type="domain" description="GGDEF" evidence="6">
    <location>
        <begin position="255"/>
        <end position="390"/>
    </location>
</feature>
<feature type="transmembrane region" description="Helical" evidence="5">
    <location>
        <begin position="179"/>
        <end position="197"/>
    </location>
</feature>
<feature type="transmembrane region" description="Helical" evidence="5">
    <location>
        <begin position="100"/>
        <end position="123"/>
    </location>
</feature>
<dbReference type="GO" id="GO:0043709">
    <property type="term" value="P:cell adhesion involved in single-species biofilm formation"/>
    <property type="evidence" value="ECO:0007669"/>
    <property type="project" value="TreeGrafter"/>
</dbReference>
<proteinExistence type="predicted"/>
<dbReference type="PANTHER" id="PTHR45138">
    <property type="entry name" value="REGULATORY COMPONENTS OF SENSORY TRANSDUCTION SYSTEM"/>
    <property type="match status" value="1"/>
</dbReference>
<keyword evidence="5" id="KW-1133">Transmembrane helix</keyword>
<dbReference type="SMART" id="SM00267">
    <property type="entry name" value="GGDEF"/>
    <property type="match status" value="1"/>
</dbReference>